<gene>
    <name evidence="6" type="ORF">EJ05DRAFT_451688</name>
</gene>
<organism evidence="6 7">
    <name type="scientific">Pseudovirgaria hyperparasitica</name>
    <dbReference type="NCBI Taxonomy" id="470096"/>
    <lineage>
        <taxon>Eukaryota</taxon>
        <taxon>Fungi</taxon>
        <taxon>Dikarya</taxon>
        <taxon>Ascomycota</taxon>
        <taxon>Pezizomycotina</taxon>
        <taxon>Dothideomycetes</taxon>
        <taxon>Dothideomycetes incertae sedis</taxon>
        <taxon>Acrospermales</taxon>
        <taxon>Acrospermaceae</taxon>
        <taxon>Pseudovirgaria</taxon>
    </lineage>
</organism>
<dbReference type="CDD" id="cd00130">
    <property type="entry name" value="PAS"/>
    <property type="match status" value="1"/>
</dbReference>
<dbReference type="InterPro" id="IPR005467">
    <property type="entry name" value="His_kinase_dom"/>
</dbReference>
<dbReference type="SUPFAM" id="SSF55785">
    <property type="entry name" value="PYP-like sensor domain (PAS domain)"/>
    <property type="match status" value="1"/>
</dbReference>
<evidence type="ECO:0000256" key="2">
    <source>
        <dbReference type="PROSITE-ProRule" id="PRU00169"/>
    </source>
</evidence>
<dbReference type="EMBL" id="ML996570">
    <property type="protein sequence ID" value="KAF2759413.1"/>
    <property type="molecule type" value="Genomic_DNA"/>
</dbReference>
<dbReference type="PROSITE" id="PS50112">
    <property type="entry name" value="PAS"/>
    <property type="match status" value="1"/>
</dbReference>
<evidence type="ECO:0000313" key="7">
    <source>
        <dbReference type="Proteomes" id="UP000799437"/>
    </source>
</evidence>
<dbReference type="InterPro" id="IPR000014">
    <property type="entry name" value="PAS"/>
</dbReference>
<sequence length="942" mass="104416">MLPAESNSLSIATSAQDAIKHDWTEDLPQTDHLNLFRDTDWSRNGLGPPASWDATLQLFTKFVFADSRAACLWWGPDAVAIYNEMFAPLCYAVHPTLMGSTYAECFPELWPLIRLMFEESRKTGVGQNVTPDAPLLVERHGWKEEAFFSGSFVPIGPSHQPLGFYNSVFEVTSEKLADRRTSMLNRLAAVPSQASGAVIAHILDTLATNPNDITMALLYELKDETEVTTLQLHGQIGLPEGHGLRVDCADLRSSQGLIPDLRHAGSEAIFIDHDDRFTSVSWKGWEVPSKKIAILPIATLDCAFGYLVVGMNPYRPFDETCRRFAQDLNHMVSSIVSAAMTYELAEYQRERLVSDLAFSDMKVRHLVEHATVGMCNVSVDGKMLWANDHYYNLAGRSAEQHVNNYSFYDAYLEEDISKVEEIWNELVAGNVHNNIELRLKRQYISPNGEELPATIQVLAFPYRDPGSGHVKSVMACTTDISRLKWAEAFHARSAAEAKEEKKQQEAFIDIVSHEMRNPLSAIVHCADAIVAVLDACKDTDVPIKHLESLVENAQSATIILQCAKHQKRILDDVLTLSKLDSILLSITPSSVEPSQMIHSVIDMFKMELESTNINYTVNADPSIIDLSLDSVYLDASRVTQILINLLTNAMKFVKCSKQPSVTIRYGACVSNPQDFFAENFFWADSQSCDNVTNDSEWGLGENVYLTFLVQDSGIGLNYNDISKIFGRFSQASLKTHVTYGGSGLGLYISKQLAEKQGGKIGVTSVPGQGSTFGFYVKGRRSEKQLLLPTAPKPITNGTKERLSRELRVLLVEDNLINQQVLSKQLRRSGFIVDVANHGLEALEVLEKSTFDVVLMDSEMPVMDGLTATRAIRKKEREGQGLLGEAATTRYRAGGRLPIFTVTANVRNEQITAALAAGSDAVVQKPFKVIDLIEKMKALATAG</sequence>
<dbReference type="InterPro" id="IPR001789">
    <property type="entry name" value="Sig_transdc_resp-reg_receiver"/>
</dbReference>
<dbReference type="PANTHER" id="PTHR43719">
    <property type="entry name" value="TWO-COMPONENT HISTIDINE KINASE"/>
    <property type="match status" value="1"/>
</dbReference>
<dbReference type="CDD" id="cd17546">
    <property type="entry name" value="REC_hyHK_CKI1_RcsC-like"/>
    <property type="match status" value="1"/>
</dbReference>
<dbReference type="InterPro" id="IPR011006">
    <property type="entry name" value="CheY-like_superfamily"/>
</dbReference>
<proteinExistence type="predicted"/>
<dbReference type="CDD" id="cd00082">
    <property type="entry name" value="HisKA"/>
    <property type="match status" value="1"/>
</dbReference>
<evidence type="ECO:0000313" key="6">
    <source>
        <dbReference type="EMBL" id="KAF2759413.1"/>
    </source>
</evidence>
<keyword evidence="7" id="KW-1185">Reference proteome</keyword>
<accession>A0A6A6W9R2</accession>
<name>A0A6A6W9R2_9PEZI</name>
<reference evidence="6" key="1">
    <citation type="journal article" date="2020" name="Stud. Mycol.">
        <title>101 Dothideomycetes genomes: a test case for predicting lifestyles and emergence of pathogens.</title>
        <authorList>
            <person name="Haridas S."/>
            <person name="Albert R."/>
            <person name="Binder M."/>
            <person name="Bloem J."/>
            <person name="Labutti K."/>
            <person name="Salamov A."/>
            <person name="Andreopoulos B."/>
            <person name="Baker S."/>
            <person name="Barry K."/>
            <person name="Bills G."/>
            <person name="Bluhm B."/>
            <person name="Cannon C."/>
            <person name="Castanera R."/>
            <person name="Culley D."/>
            <person name="Daum C."/>
            <person name="Ezra D."/>
            <person name="Gonzalez J."/>
            <person name="Henrissat B."/>
            <person name="Kuo A."/>
            <person name="Liang C."/>
            <person name="Lipzen A."/>
            <person name="Lutzoni F."/>
            <person name="Magnuson J."/>
            <person name="Mondo S."/>
            <person name="Nolan M."/>
            <person name="Ohm R."/>
            <person name="Pangilinan J."/>
            <person name="Park H.-J."/>
            <person name="Ramirez L."/>
            <person name="Alfaro M."/>
            <person name="Sun H."/>
            <person name="Tritt A."/>
            <person name="Yoshinaga Y."/>
            <person name="Zwiers L.-H."/>
            <person name="Turgeon B."/>
            <person name="Goodwin S."/>
            <person name="Spatafora J."/>
            <person name="Crous P."/>
            <person name="Grigoriev I."/>
        </authorList>
    </citation>
    <scope>NUCLEOTIDE SEQUENCE</scope>
    <source>
        <strain evidence="6">CBS 121739</strain>
    </source>
</reference>
<dbReference type="InterPro" id="IPR050956">
    <property type="entry name" value="2C_system_His_kinase"/>
</dbReference>
<dbReference type="PROSITE" id="PS50110">
    <property type="entry name" value="RESPONSE_REGULATORY"/>
    <property type="match status" value="1"/>
</dbReference>
<dbReference type="SUPFAM" id="SSF47384">
    <property type="entry name" value="Homodimeric domain of signal transducing histidine kinase"/>
    <property type="match status" value="1"/>
</dbReference>
<protein>
    <recommendedName>
        <fullName evidence="8">Histidine kinase HHK15p</fullName>
    </recommendedName>
</protein>
<dbReference type="Proteomes" id="UP000799437">
    <property type="component" value="Unassembled WGS sequence"/>
</dbReference>
<dbReference type="SMART" id="SM00448">
    <property type="entry name" value="REC"/>
    <property type="match status" value="1"/>
</dbReference>
<feature type="domain" description="Histidine kinase" evidence="3">
    <location>
        <begin position="510"/>
        <end position="780"/>
    </location>
</feature>
<evidence type="ECO:0008006" key="8">
    <source>
        <dbReference type="Google" id="ProtNLM"/>
    </source>
</evidence>
<dbReference type="InterPro" id="IPR035965">
    <property type="entry name" value="PAS-like_dom_sf"/>
</dbReference>
<evidence type="ECO:0000259" key="3">
    <source>
        <dbReference type="PROSITE" id="PS50109"/>
    </source>
</evidence>
<evidence type="ECO:0000259" key="4">
    <source>
        <dbReference type="PROSITE" id="PS50110"/>
    </source>
</evidence>
<dbReference type="Gene3D" id="1.10.287.130">
    <property type="match status" value="1"/>
</dbReference>
<dbReference type="Pfam" id="PF00989">
    <property type="entry name" value="PAS"/>
    <property type="match status" value="1"/>
</dbReference>
<dbReference type="InterPro" id="IPR036890">
    <property type="entry name" value="HATPase_C_sf"/>
</dbReference>
<dbReference type="PROSITE" id="PS50109">
    <property type="entry name" value="HIS_KIN"/>
    <property type="match status" value="1"/>
</dbReference>
<feature type="modified residue" description="4-aspartylphosphate" evidence="2">
    <location>
        <position position="856"/>
    </location>
</feature>
<dbReference type="SUPFAM" id="SSF55874">
    <property type="entry name" value="ATPase domain of HSP90 chaperone/DNA topoisomerase II/histidine kinase"/>
    <property type="match status" value="1"/>
</dbReference>
<feature type="domain" description="PAS" evidence="5">
    <location>
        <begin position="359"/>
        <end position="430"/>
    </location>
</feature>
<dbReference type="AlphaFoldDB" id="A0A6A6W9R2"/>
<dbReference type="Gene3D" id="3.30.565.10">
    <property type="entry name" value="Histidine kinase-like ATPase, C-terminal domain"/>
    <property type="match status" value="1"/>
</dbReference>
<keyword evidence="1 2" id="KW-0597">Phosphoprotein</keyword>
<dbReference type="NCBIfam" id="TIGR00229">
    <property type="entry name" value="sensory_box"/>
    <property type="match status" value="1"/>
</dbReference>
<dbReference type="SMART" id="SM00387">
    <property type="entry name" value="HATPase_c"/>
    <property type="match status" value="1"/>
</dbReference>
<dbReference type="InterPro" id="IPR036097">
    <property type="entry name" value="HisK_dim/P_sf"/>
</dbReference>
<evidence type="ECO:0000259" key="5">
    <source>
        <dbReference type="PROSITE" id="PS50112"/>
    </source>
</evidence>
<dbReference type="SMART" id="SM00388">
    <property type="entry name" value="HisKA"/>
    <property type="match status" value="1"/>
</dbReference>
<dbReference type="InterPro" id="IPR003661">
    <property type="entry name" value="HisK_dim/P_dom"/>
</dbReference>
<dbReference type="Pfam" id="PF00072">
    <property type="entry name" value="Response_reg"/>
    <property type="match status" value="1"/>
</dbReference>
<dbReference type="Gene3D" id="3.30.450.20">
    <property type="entry name" value="PAS domain"/>
    <property type="match status" value="1"/>
</dbReference>
<dbReference type="PANTHER" id="PTHR43719:SF31">
    <property type="entry name" value="HISTIDINE KINASE"/>
    <property type="match status" value="1"/>
</dbReference>
<dbReference type="Gene3D" id="3.40.50.2300">
    <property type="match status" value="1"/>
</dbReference>
<dbReference type="GeneID" id="54483450"/>
<dbReference type="PRINTS" id="PR00344">
    <property type="entry name" value="BCTRLSENSOR"/>
</dbReference>
<dbReference type="InterPro" id="IPR003594">
    <property type="entry name" value="HATPase_dom"/>
</dbReference>
<dbReference type="OrthoDB" id="60033at2759"/>
<dbReference type="RefSeq" id="XP_033601864.1">
    <property type="nucleotide sequence ID" value="XM_033742396.1"/>
</dbReference>
<dbReference type="InterPro" id="IPR004358">
    <property type="entry name" value="Sig_transdc_His_kin-like_C"/>
</dbReference>
<dbReference type="GO" id="GO:0006355">
    <property type="term" value="P:regulation of DNA-templated transcription"/>
    <property type="evidence" value="ECO:0007669"/>
    <property type="project" value="InterPro"/>
</dbReference>
<evidence type="ECO:0000256" key="1">
    <source>
        <dbReference type="ARBA" id="ARBA00022553"/>
    </source>
</evidence>
<dbReference type="SUPFAM" id="SSF52172">
    <property type="entry name" value="CheY-like"/>
    <property type="match status" value="1"/>
</dbReference>
<feature type="domain" description="Response regulatory" evidence="4">
    <location>
        <begin position="807"/>
        <end position="939"/>
    </location>
</feature>
<dbReference type="Pfam" id="PF02518">
    <property type="entry name" value="HATPase_c"/>
    <property type="match status" value="1"/>
</dbReference>
<dbReference type="GO" id="GO:0000155">
    <property type="term" value="F:phosphorelay sensor kinase activity"/>
    <property type="evidence" value="ECO:0007669"/>
    <property type="project" value="InterPro"/>
</dbReference>
<dbReference type="InterPro" id="IPR013767">
    <property type="entry name" value="PAS_fold"/>
</dbReference>
<dbReference type="Pfam" id="PF00512">
    <property type="entry name" value="HisKA"/>
    <property type="match status" value="1"/>
</dbReference>